<dbReference type="OrthoDB" id="2971210at2"/>
<dbReference type="EMBL" id="FNDE01000056">
    <property type="protein sequence ID" value="SDH77093.1"/>
    <property type="molecule type" value="Genomic_DNA"/>
</dbReference>
<sequence>MYGTRPGGVSPHSFGLQVTVLVPTATEAEPISTGDNLKFATSGAYHAAPCADGDVIQLKALHPVKDGKTPLGCQLYGFSRIDKFVYTGADLAIGDSIVAAGKGTVKKATVANGTVVLFVDTAKKIVEVAMP</sequence>
<gene>
    <name evidence="1" type="ORF">SAMN04489735_10567</name>
</gene>
<dbReference type="AlphaFoldDB" id="A0A1G8F4M8"/>
<proteinExistence type="predicted"/>
<evidence type="ECO:0000313" key="2">
    <source>
        <dbReference type="Proteomes" id="UP000198956"/>
    </source>
</evidence>
<dbReference type="Proteomes" id="UP000198956">
    <property type="component" value="Unassembled WGS sequence"/>
</dbReference>
<accession>A0A1G8F4M8</accession>
<name>A0A1G8F4M8_ANETH</name>
<evidence type="ECO:0000313" key="1">
    <source>
        <dbReference type="EMBL" id="SDH77093.1"/>
    </source>
</evidence>
<organism evidence="1 2">
    <name type="scientific">Aneurinibacillus thermoaerophilus</name>
    <dbReference type="NCBI Taxonomy" id="143495"/>
    <lineage>
        <taxon>Bacteria</taxon>
        <taxon>Bacillati</taxon>
        <taxon>Bacillota</taxon>
        <taxon>Bacilli</taxon>
        <taxon>Bacillales</taxon>
        <taxon>Paenibacillaceae</taxon>
        <taxon>Aneurinibacillus group</taxon>
        <taxon>Aneurinibacillus</taxon>
    </lineage>
</organism>
<dbReference type="RefSeq" id="WP_091261426.1">
    <property type="nucleotide sequence ID" value="NZ_FNDE01000056.1"/>
</dbReference>
<protein>
    <submittedName>
        <fullName evidence="1">Uncharacterized protein</fullName>
    </submittedName>
</protein>
<reference evidence="1 2" key="1">
    <citation type="submission" date="2016-10" db="EMBL/GenBank/DDBJ databases">
        <authorList>
            <person name="de Groot N.N."/>
        </authorList>
    </citation>
    <scope>NUCLEOTIDE SEQUENCE [LARGE SCALE GENOMIC DNA]</scope>
    <source>
        <strain evidence="1 2">L 420-91</strain>
    </source>
</reference>